<proteinExistence type="predicted"/>
<evidence type="ECO:0008006" key="5">
    <source>
        <dbReference type="Google" id="ProtNLM"/>
    </source>
</evidence>
<keyword evidence="2" id="KW-0812">Transmembrane</keyword>
<feature type="transmembrane region" description="Helical" evidence="2">
    <location>
        <begin position="25"/>
        <end position="43"/>
    </location>
</feature>
<keyword evidence="2" id="KW-0472">Membrane</keyword>
<feature type="region of interest" description="Disordered" evidence="1">
    <location>
        <begin position="1"/>
        <end position="22"/>
    </location>
</feature>
<keyword evidence="2" id="KW-1133">Transmembrane helix</keyword>
<evidence type="ECO:0000256" key="1">
    <source>
        <dbReference type="SAM" id="MobiDB-lite"/>
    </source>
</evidence>
<feature type="compositionally biased region" description="Pro residues" evidence="1">
    <location>
        <begin position="1"/>
        <end position="15"/>
    </location>
</feature>
<dbReference type="EMBL" id="CP136798">
    <property type="protein sequence ID" value="XCN18585.1"/>
    <property type="molecule type" value="Genomic_DNA"/>
</dbReference>
<sequence>MTTPTLPPGASPAPRSPAQNNGRKPVVMLGVGAAITAITLVAAPWWVVAIVATLGIVVPGVILLAQVVLPEDSEHKRDLLMAVLRYLDRRSVRKVEQINAAALRKKRRGQRRGT</sequence>
<feature type="transmembrane region" description="Helical" evidence="2">
    <location>
        <begin position="49"/>
        <end position="69"/>
    </location>
</feature>
<organism evidence="3">
    <name type="scientific">Streptomyces sp. JL1001</name>
    <dbReference type="NCBI Taxonomy" id="3078227"/>
    <lineage>
        <taxon>Bacteria</taxon>
        <taxon>Bacillati</taxon>
        <taxon>Actinomycetota</taxon>
        <taxon>Actinomycetes</taxon>
        <taxon>Kitasatosporales</taxon>
        <taxon>Streptomycetaceae</taxon>
        <taxon>Streptomyces</taxon>
    </lineage>
</organism>
<evidence type="ECO:0000313" key="3">
    <source>
        <dbReference type="EMBL" id="XCN12118.1"/>
    </source>
</evidence>
<evidence type="ECO:0000313" key="4">
    <source>
        <dbReference type="EMBL" id="XCN18585.1"/>
    </source>
</evidence>
<dbReference type="AlphaFoldDB" id="A0AAU8K6W6"/>
<gene>
    <name evidence="3" type="ORF">R1Y80_00025</name>
    <name evidence="4" type="ORF">R1Y80_35250</name>
</gene>
<dbReference type="RefSeq" id="WP_159024784.1">
    <property type="nucleotide sequence ID" value="NZ_CP136798.1"/>
</dbReference>
<reference evidence="3" key="1">
    <citation type="submission" date="2023-10" db="EMBL/GenBank/DDBJ databases">
        <title>Complete genome sequence of Streptomyces sp. JL1001.</title>
        <authorList>
            <person name="Jiang L."/>
        </authorList>
    </citation>
    <scope>NUCLEOTIDE SEQUENCE</scope>
    <source>
        <strain evidence="3">JL1001</strain>
    </source>
</reference>
<evidence type="ECO:0000256" key="2">
    <source>
        <dbReference type="SAM" id="Phobius"/>
    </source>
</evidence>
<dbReference type="EMBL" id="CP136798">
    <property type="protein sequence ID" value="XCN12118.1"/>
    <property type="molecule type" value="Genomic_DNA"/>
</dbReference>
<protein>
    <recommendedName>
        <fullName evidence="5">PrgI family protein</fullName>
    </recommendedName>
</protein>
<accession>A0AAU8K6W6</accession>
<name>A0AAU8K6W6_9ACTN</name>